<dbReference type="Proteomes" id="UP001157914">
    <property type="component" value="Unassembled WGS sequence"/>
</dbReference>
<accession>A0ABY1P2N8</accession>
<evidence type="ECO:0000313" key="2">
    <source>
        <dbReference type="Proteomes" id="UP001157914"/>
    </source>
</evidence>
<keyword evidence="2" id="KW-1185">Reference proteome</keyword>
<proteinExistence type="predicted"/>
<reference evidence="1 2" key="1">
    <citation type="submission" date="2017-05" db="EMBL/GenBank/DDBJ databases">
        <authorList>
            <person name="Varghese N."/>
            <person name="Submissions S."/>
        </authorList>
    </citation>
    <scope>NUCLEOTIDE SEQUENCE [LARGE SCALE GENOMIC DNA]</scope>
    <source>
        <strain evidence="1 2">DSM 15949</strain>
    </source>
</reference>
<evidence type="ECO:0000313" key="1">
    <source>
        <dbReference type="EMBL" id="SMP23386.1"/>
    </source>
</evidence>
<comment type="caution">
    <text evidence="1">The sequence shown here is derived from an EMBL/GenBank/DDBJ whole genome shotgun (WGS) entry which is preliminary data.</text>
</comment>
<sequence length="138" mass="15546">MAGAKLKDRGLNMFLRFVRAAILLVPFVIGATLANPASAQTIKWQFQSNHPNVVNVELYSDSRRGHVWPGSNRVYVLDDYSTKTINISCRYGETICYGAWVRNRNNSYWGVGYKNRNRCSSCCYQCDGGTTNVIVLNP</sequence>
<name>A0ABY1P2N8_9HYPH</name>
<gene>
    <name evidence="1" type="ORF">SAMN06265374_2258</name>
</gene>
<dbReference type="EMBL" id="FXTT01000003">
    <property type="protein sequence ID" value="SMP23386.1"/>
    <property type="molecule type" value="Genomic_DNA"/>
</dbReference>
<organism evidence="1 2">
    <name type="scientific">Roseibium denhamense</name>
    <dbReference type="NCBI Taxonomy" id="76305"/>
    <lineage>
        <taxon>Bacteria</taxon>
        <taxon>Pseudomonadati</taxon>
        <taxon>Pseudomonadota</taxon>
        <taxon>Alphaproteobacteria</taxon>
        <taxon>Hyphomicrobiales</taxon>
        <taxon>Stappiaceae</taxon>
        <taxon>Roseibium</taxon>
    </lineage>
</organism>
<protein>
    <submittedName>
        <fullName evidence="1">Uncharacterized protein</fullName>
    </submittedName>
</protein>